<keyword evidence="3" id="KW-1003">Cell membrane</keyword>
<dbReference type="OrthoDB" id="145927at2"/>
<evidence type="ECO:0000313" key="9">
    <source>
        <dbReference type="EMBL" id="RED75063.1"/>
    </source>
</evidence>
<comment type="caution">
    <text evidence="9">The sequence shown here is derived from an EMBL/GenBank/DDBJ whole genome shotgun (WGS) entry which is preliminary data.</text>
</comment>
<feature type="transmembrane region" description="Helical" evidence="7">
    <location>
        <begin position="109"/>
        <end position="130"/>
    </location>
</feature>
<sequence>MASKIDFRALFKNKWLYVGLLPSFVLLAIFSYYPFFNSFYTSLLDSNGVNHNKFVWFANFVELLTDDAEFYPALKVMAIFAVADVLKAVSVPLFVALMIHHLRSERAKYVFRVLLVVPAVVPSMVGLLLWKSFLSETGMINELLKAIGLGQLAASWLGNEDTVIGALIFIGFPWVNGVGTLILLAGLINISKELYDAGRVDGVSAWRRMWSIEIPLILPQLRLLIILTIIGSIQSYEGILVITQGGPYGVTNVPGLMLYNNAFSYGRVGYASAIGVVLFLLIIGFTYINNRYNRVDA</sequence>
<dbReference type="PROSITE" id="PS50928">
    <property type="entry name" value="ABC_TM1"/>
    <property type="match status" value="1"/>
</dbReference>
<feature type="transmembrane region" description="Helical" evidence="7">
    <location>
        <begin position="209"/>
        <end position="230"/>
    </location>
</feature>
<evidence type="ECO:0000256" key="1">
    <source>
        <dbReference type="ARBA" id="ARBA00004651"/>
    </source>
</evidence>
<comment type="subcellular location">
    <subcellularLocation>
        <location evidence="1 7">Cell membrane</location>
        <topology evidence="1 7">Multi-pass membrane protein</topology>
    </subcellularLocation>
</comment>
<feature type="transmembrane region" description="Helical" evidence="7">
    <location>
        <begin position="268"/>
        <end position="288"/>
    </location>
</feature>
<dbReference type="SUPFAM" id="SSF161098">
    <property type="entry name" value="MetI-like"/>
    <property type="match status" value="1"/>
</dbReference>
<dbReference type="CDD" id="cd06261">
    <property type="entry name" value="TM_PBP2"/>
    <property type="match status" value="1"/>
</dbReference>
<keyword evidence="5 7" id="KW-1133">Transmembrane helix</keyword>
<dbReference type="PANTHER" id="PTHR30193:SF37">
    <property type="entry name" value="INNER MEMBRANE ABC TRANSPORTER PERMEASE PROTEIN YCJO"/>
    <property type="match status" value="1"/>
</dbReference>
<organism evidence="9 10">
    <name type="scientific">Cohnella phaseoli</name>
    <dbReference type="NCBI Taxonomy" id="456490"/>
    <lineage>
        <taxon>Bacteria</taxon>
        <taxon>Bacillati</taxon>
        <taxon>Bacillota</taxon>
        <taxon>Bacilli</taxon>
        <taxon>Bacillales</taxon>
        <taxon>Paenibacillaceae</taxon>
        <taxon>Cohnella</taxon>
    </lineage>
</organism>
<keyword evidence="6 7" id="KW-0472">Membrane</keyword>
<feature type="transmembrane region" description="Helical" evidence="7">
    <location>
        <begin position="76"/>
        <end position="97"/>
    </location>
</feature>
<dbReference type="EMBL" id="QRDZ01000017">
    <property type="protein sequence ID" value="RED75063.1"/>
    <property type="molecule type" value="Genomic_DNA"/>
</dbReference>
<dbReference type="GO" id="GO:0055085">
    <property type="term" value="P:transmembrane transport"/>
    <property type="evidence" value="ECO:0007669"/>
    <property type="project" value="InterPro"/>
</dbReference>
<keyword evidence="4 7" id="KW-0812">Transmembrane</keyword>
<reference evidence="9 10" key="1">
    <citation type="submission" date="2018-07" db="EMBL/GenBank/DDBJ databases">
        <title>Genomic Encyclopedia of Type Strains, Phase III (KMG-III): the genomes of soil and plant-associated and newly described type strains.</title>
        <authorList>
            <person name="Whitman W."/>
        </authorList>
    </citation>
    <scope>NUCLEOTIDE SEQUENCE [LARGE SCALE GENOMIC DNA]</scope>
    <source>
        <strain evidence="9 10">CECT 7287</strain>
    </source>
</reference>
<evidence type="ECO:0000259" key="8">
    <source>
        <dbReference type="PROSITE" id="PS50928"/>
    </source>
</evidence>
<dbReference type="Gene3D" id="1.10.3720.10">
    <property type="entry name" value="MetI-like"/>
    <property type="match status" value="1"/>
</dbReference>
<evidence type="ECO:0000256" key="3">
    <source>
        <dbReference type="ARBA" id="ARBA00022475"/>
    </source>
</evidence>
<keyword evidence="10" id="KW-1185">Reference proteome</keyword>
<protein>
    <submittedName>
        <fullName evidence="9">Raffinose/stachyose/melibiose transport system permease protein</fullName>
    </submittedName>
</protein>
<evidence type="ECO:0000256" key="4">
    <source>
        <dbReference type="ARBA" id="ARBA00022692"/>
    </source>
</evidence>
<evidence type="ECO:0000256" key="6">
    <source>
        <dbReference type="ARBA" id="ARBA00023136"/>
    </source>
</evidence>
<feature type="domain" description="ABC transmembrane type-1" evidence="8">
    <location>
        <begin position="74"/>
        <end position="289"/>
    </location>
</feature>
<evidence type="ECO:0000256" key="2">
    <source>
        <dbReference type="ARBA" id="ARBA00022448"/>
    </source>
</evidence>
<name>A0A3D9JLU2_9BACL</name>
<dbReference type="RefSeq" id="WP_116062487.1">
    <property type="nucleotide sequence ID" value="NZ_QRDZ01000017.1"/>
</dbReference>
<proteinExistence type="inferred from homology"/>
<dbReference type="InterPro" id="IPR035906">
    <property type="entry name" value="MetI-like_sf"/>
</dbReference>
<feature type="transmembrane region" description="Helical" evidence="7">
    <location>
        <begin position="15"/>
        <end position="35"/>
    </location>
</feature>
<keyword evidence="2 7" id="KW-0813">Transport</keyword>
<dbReference type="GO" id="GO:0005886">
    <property type="term" value="C:plasma membrane"/>
    <property type="evidence" value="ECO:0007669"/>
    <property type="project" value="UniProtKB-SubCell"/>
</dbReference>
<dbReference type="InterPro" id="IPR051393">
    <property type="entry name" value="ABC_transporter_permease"/>
</dbReference>
<feature type="transmembrane region" description="Helical" evidence="7">
    <location>
        <begin position="163"/>
        <end position="188"/>
    </location>
</feature>
<evidence type="ECO:0000256" key="5">
    <source>
        <dbReference type="ARBA" id="ARBA00022989"/>
    </source>
</evidence>
<dbReference type="Pfam" id="PF00528">
    <property type="entry name" value="BPD_transp_1"/>
    <property type="match status" value="1"/>
</dbReference>
<dbReference type="PANTHER" id="PTHR30193">
    <property type="entry name" value="ABC TRANSPORTER PERMEASE PROTEIN"/>
    <property type="match status" value="1"/>
</dbReference>
<evidence type="ECO:0000256" key="7">
    <source>
        <dbReference type="RuleBase" id="RU363032"/>
    </source>
</evidence>
<comment type="similarity">
    <text evidence="7">Belongs to the binding-protein-dependent transport system permease family.</text>
</comment>
<accession>A0A3D9JLU2</accession>
<dbReference type="InterPro" id="IPR000515">
    <property type="entry name" value="MetI-like"/>
</dbReference>
<evidence type="ECO:0000313" key="10">
    <source>
        <dbReference type="Proteomes" id="UP000256977"/>
    </source>
</evidence>
<dbReference type="Proteomes" id="UP000256977">
    <property type="component" value="Unassembled WGS sequence"/>
</dbReference>
<dbReference type="AlphaFoldDB" id="A0A3D9JLU2"/>
<gene>
    <name evidence="9" type="ORF">DFP98_11735</name>
</gene>